<evidence type="ECO:0000313" key="3">
    <source>
        <dbReference type="Proteomes" id="UP000594638"/>
    </source>
</evidence>
<dbReference type="Gramene" id="OE9A024339T1">
    <property type="protein sequence ID" value="OE9A024339C1"/>
    <property type="gene ID" value="OE9A024339"/>
</dbReference>
<protein>
    <submittedName>
        <fullName evidence="2">Uncharacterized protein</fullName>
    </submittedName>
</protein>
<organism evidence="2 3">
    <name type="scientific">Olea europaea subsp. europaea</name>
    <dbReference type="NCBI Taxonomy" id="158383"/>
    <lineage>
        <taxon>Eukaryota</taxon>
        <taxon>Viridiplantae</taxon>
        <taxon>Streptophyta</taxon>
        <taxon>Embryophyta</taxon>
        <taxon>Tracheophyta</taxon>
        <taxon>Spermatophyta</taxon>
        <taxon>Magnoliopsida</taxon>
        <taxon>eudicotyledons</taxon>
        <taxon>Gunneridae</taxon>
        <taxon>Pentapetalae</taxon>
        <taxon>asterids</taxon>
        <taxon>lamiids</taxon>
        <taxon>Lamiales</taxon>
        <taxon>Oleaceae</taxon>
        <taxon>Oleeae</taxon>
        <taxon>Olea</taxon>
    </lineage>
</organism>
<name>A0A8S0QTU3_OLEEU</name>
<keyword evidence="1" id="KW-0175">Coiled coil</keyword>
<gene>
    <name evidence="2" type="ORF">OLEA9_A024339</name>
</gene>
<evidence type="ECO:0000256" key="1">
    <source>
        <dbReference type="SAM" id="Coils"/>
    </source>
</evidence>
<accession>A0A8S0QTU3</accession>
<keyword evidence="3" id="KW-1185">Reference proteome</keyword>
<reference evidence="2 3" key="1">
    <citation type="submission" date="2019-12" db="EMBL/GenBank/DDBJ databases">
        <authorList>
            <person name="Alioto T."/>
            <person name="Alioto T."/>
            <person name="Gomez Garrido J."/>
        </authorList>
    </citation>
    <scope>NUCLEOTIDE SEQUENCE [LARGE SCALE GENOMIC DNA]</scope>
</reference>
<dbReference type="EMBL" id="CACTIH010001927">
    <property type="protein sequence ID" value="CAA2968953.1"/>
    <property type="molecule type" value="Genomic_DNA"/>
</dbReference>
<sequence>MEMLSAEVQSTARVYHEYWTDKYSFYTETCDAVDMVEVRLAMQARSQSFFVNDQMDMRRLQRANWKFERRATEDLTTAVHLCRSEVNALMKRVENSDNFQKIASTGLEVANKEKAELKAKVEELTAEAATLRQQVDGAVHEYIAHFHEMAECDGLGMY</sequence>
<dbReference type="AlphaFoldDB" id="A0A8S0QTU3"/>
<dbReference type="Proteomes" id="UP000594638">
    <property type="component" value="Unassembled WGS sequence"/>
</dbReference>
<feature type="coiled-coil region" evidence="1">
    <location>
        <begin position="107"/>
        <end position="141"/>
    </location>
</feature>
<proteinExistence type="predicted"/>
<comment type="caution">
    <text evidence="2">The sequence shown here is derived from an EMBL/GenBank/DDBJ whole genome shotgun (WGS) entry which is preliminary data.</text>
</comment>
<evidence type="ECO:0000313" key="2">
    <source>
        <dbReference type="EMBL" id="CAA2968953.1"/>
    </source>
</evidence>